<evidence type="ECO:0000259" key="14">
    <source>
        <dbReference type="PROSITE" id="PS51670"/>
    </source>
</evidence>
<reference evidence="18" key="1">
    <citation type="submission" date="2016-06" db="UniProtKB">
        <authorList>
            <consortium name="WormBaseParasite"/>
        </authorList>
    </citation>
    <scope>IDENTIFICATION</scope>
</reference>
<keyword evidence="10" id="KW-0325">Glycoprotein</keyword>
<dbReference type="EMBL" id="UYWY01000341">
    <property type="protein sequence ID" value="VDM24614.1"/>
    <property type="molecule type" value="Genomic_DNA"/>
</dbReference>
<evidence type="ECO:0000256" key="11">
    <source>
        <dbReference type="PROSITE-ProRule" id="PRU01005"/>
    </source>
</evidence>
<evidence type="ECO:0000256" key="8">
    <source>
        <dbReference type="ARBA" id="ARBA00023145"/>
    </source>
</evidence>
<evidence type="ECO:0000256" key="1">
    <source>
        <dbReference type="ARBA" id="ARBA00002657"/>
    </source>
</evidence>
<keyword evidence="4" id="KW-0732">Signal</keyword>
<dbReference type="Pfam" id="PF01400">
    <property type="entry name" value="Astacin"/>
    <property type="match status" value="1"/>
</dbReference>
<keyword evidence="7 12" id="KW-0482">Metalloprotease</keyword>
<dbReference type="EC" id="3.4.24.-" evidence="13"/>
<accession>A0A183TWN3</accession>
<dbReference type="Gene3D" id="3.40.390.10">
    <property type="entry name" value="Collagenase (Catalytic Domain)"/>
    <property type="match status" value="1"/>
</dbReference>
<feature type="disulfide bond" evidence="11">
    <location>
        <begin position="320"/>
        <end position="354"/>
    </location>
</feature>
<feature type="binding site" evidence="12">
    <location>
        <position position="200"/>
    </location>
    <ligand>
        <name>Zn(2+)</name>
        <dbReference type="ChEBI" id="CHEBI:29105"/>
        <note>catalytic</note>
    </ligand>
</feature>
<dbReference type="AlphaFoldDB" id="A0A183TWN3"/>
<dbReference type="InterPro" id="IPR006026">
    <property type="entry name" value="Peptidase_Metallo"/>
</dbReference>
<dbReference type="WBParaSite" id="TCNE_0000065201-mRNA-1">
    <property type="protein sequence ID" value="TCNE_0000065201-mRNA-1"/>
    <property type="gene ID" value="TCNE_0000065201"/>
</dbReference>
<gene>
    <name evidence="16" type="ORF">TCNE_LOCUS653</name>
</gene>
<comment type="function">
    <text evidence="1">Metalloprotease.</text>
</comment>
<evidence type="ECO:0000256" key="7">
    <source>
        <dbReference type="ARBA" id="ARBA00023049"/>
    </source>
</evidence>
<feature type="binding site" evidence="12">
    <location>
        <position position="204"/>
    </location>
    <ligand>
        <name>Zn(2+)</name>
        <dbReference type="ChEBI" id="CHEBI:29105"/>
        <note>catalytic</note>
    </ligand>
</feature>
<keyword evidence="8" id="KW-0865">Zymogen</keyword>
<keyword evidence="17" id="KW-1185">Reference proteome</keyword>
<feature type="active site" evidence="12">
    <location>
        <position position="201"/>
    </location>
</feature>
<evidence type="ECO:0000256" key="6">
    <source>
        <dbReference type="ARBA" id="ARBA00022833"/>
    </source>
</evidence>
<dbReference type="PROSITE" id="PS51864">
    <property type="entry name" value="ASTACIN"/>
    <property type="match status" value="1"/>
</dbReference>
<dbReference type="GO" id="GO:0008270">
    <property type="term" value="F:zinc ion binding"/>
    <property type="evidence" value="ECO:0007669"/>
    <property type="project" value="UniProtKB-UniRule"/>
</dbReference>
<dbReference type="InterPro" id="IPR034035">
    <property type="entry name" value="Astacin-like_dom"/>
</dbReference>
<dbReference type="SMART" id="SM00235">
    <property type="entry name" value="ZnMc"/>
    <property type="match status" value="1"/>
</dbReference>
<evidence type="ECO:0000256" key="9">
    <source>
        <dbReference type="ARBA" id="ARBA00023157"/>
    </source>
</evidence>
<comment type="caution">
    <text evidence="11">Lacks conserved residue(s) required for the propagation of feature annotation.</text>
</comment>
<proteinExistence type="predicted"/>
<feature type="binding site" evidence="12">
    <location>
        <position position="210"/>
    </location>
    <ligand>
        <name>Zn(2+)</name>
        <dbReference type="ChEBI" id="CHEBI:29105"/>
        <note>catalytic</note>
    </ligand>
</feature>
<dbReference type="GO" id="GO:0004222">
    <property type="term" value="F:metalloendopeptidase activity"/>
    <property type="evidence" value="ECO:0007669"/>
    <property type="project" value="UniProtKB-UniRule"/>
</dbReference>
<evidence type="ECO:0000259" key="15">
    <source>
        <dbReference type="PROSITE" id="PS51864"/>
    </source>
</evidence>
<dbReference type="InterPro" id="IPR001506">
    <property type="entry name" value="Peptidase_M12A"/>
</dbReference>
<evidence type="ECO:0000256" key="13">
    <source>
        <dbReference type="RuleBase" id="RU361183"/>
    </source>
</evidence>
<reference evidence="16 17" key="2">
    <citation type="submission" date="2018-11" db="EMBL/GenBank/DDBJ databases">
        <authorList>
            <consortium name="Pathogen Informatics"/>
        </authorList>
    </citation>
    <scope>NUCLEOTIDE SEQUENCE [LARGE SCALE GENOMIC DNA]</scope>
</reference>
<evidence type="ECO:0000256" key="5">
    <source>
        <dbReference type="ARBA" id="ARBA00022801"/>
    </source>
</evidence>
<dbReference type="PRINTS" id="PR00480">
    <property type="entry name" value="ASTACIN"/>
</dbReference>
<dbReference type="PANTHER" id="PTHR10127:SF890">
    <property type="entry name" value="ZINC METALLOPROTEINASE NAS-13"/>
    <property type="match status" value="1"/>
</dbReference>
<evidence type="ECO:0000256" key="4">
    <source>
        <dbReference type="ARBA" id="ARBA00022729"/>
    </source>
</evidence>
<name>A0A183TWN3_TOXCA</name>
<evidence type="ECO:0000313" key="17">
    <source>
        <dbReference type="Proteomes" id="UP000050794"/>
    </source>
</evidence>
<comment type="cofactor">
    <cofactor evidence="12 13">
        <name>Zn(2+)</name>
        <dbReference type="ChEBI" id="CHEBI:29105"/>
    </cofactor>
    <text evidence="12 13">Binds 1 zinc ion per subunit.</text>
</comment>
<dbReference type="InterPro" id="IPR024079">
    <property type="entry name" value="MetalloPept_cat_dom_sf"/>
</dbReference>
<feature type="domain" description="Peptidase M12A" evidence="15">
    <location>
        <begin position="109"/>
        <end position="302"/>
    </location>
</feature>
<feature type="domain" description="ShKT" evidence="14">
    <location>
        <begin position="320"/>
        <end position="354"/>
    </location>
</feature>
<dbReference type="FunFam" id="3.40.390.10:FF:000015">
    <property type="entry name" value="Meprin A subunit"/>
    <property type="match status" value="1"/>
</dbReference>
<sequence>MESTLYKVSTRRQYIHFFCDDSNSMNFAVFIFTLLALVRADDEYVDKSQPDAETTLTDEDFEHAKLIQQNESEVFNSSDMYNPDLFEGDIVDDDISPSSGRKRRSIMKNARRHATYKWPNGRVPYTISQQYNEYGRAVLAAAIQEYERLTCIRIVPKTSADNDYVHIAPYRGCSSIIGRIGGMQPMSLVSGCLHKGIIVHEFMHALGFFHEQARADRDSYVTVHWENIAPGLESQFQKQSLSVIDHLGTQYDYDSIMHYETTAFSKNGRPTILPKQRGVRIGQRRGLSPTDIYKINTLYGCSGATTARPHPRVTTATLHCADKYSWCPRAAKLQLCEKRAQLMHQFCSKSCRRC</sequence>
<dbReference type="SUPFAM" id="SSF55486">
    <property type="entry name" value="Metalloproteases ('zincins'), catalytic domain"/>
    <property type="match status" value="1"/>
</dbReference>
<keyword evidence="3 12" id="KW-0479">Metal-binding</keyword>
<dbReference type="Pfam" id="PF01549">
    <property type="entry name" value="ShK"/>
    <property type="match status" value="1"/>
</dbReference>
<protein>
    <recommendedName>
        <fullName evidence="13">Metalloendopeptidase</fullName>
        <ecNumber evidence="13">3.4.24.-</ecNumber>
    </recommendedName>
</protein>
<dbReference type="Proteomes" id="UP000050794">
    <property type="component" value="Unassembled WGS sequence"/>
</dbReference>
<evidence type="ECO:0000256" key="2">
    <source>
        <dbReference type="ARBA" id="ARBA00022670"/>
    </source>
</evidence>
<evidence type="ECO:0000256" key="10">
    <source>
        <dbReference type="ARBA" id="ARBA00023180"/>
    </source>
</evidence>
<keyword evidence="2 12" id="KW-0645">Protease</keyword>
<dbReference type="PANTHER" id="PTHR10127">
    <property type="entry name" value="DISCOIDIN, CUB, EGF, LAMININ , AND ZINC METALLOPROTEASE DOMAIN CONTAINING"/>
    <property type="match status" value="1"/>
</dbReference>
<dbReference type="CDD" id="cd04280">
    <property type="entry name" value="ZnMc_astacin_like"/>
    <property type="match status" value="1"/>
</dbReference>
<evidence type="ECO:0000256" key="3">
    <source>
        <dbReference type="ARBA" id="ARBA00022723"/>
    </source>
</evidence>
<dbReference type="GO" id="GO:0006508">
    <property type="term" value="P:proteolysis"/>
    <property type="evidence" value="ECO:0007669"/>
    <property type="project" value="UniProtKB-KW"/>
</dbReference>
<evidence type="ECO:0000313" key="16">
    <source>
        <dbReference type="EMBL" id="VDM24614.1"/>
    </source>
</evidence>
<dbReference type="InterPro" id="IPR003582">
    <property type="entry name" value="ShKT_dom"/>
</dbReference>
<evidence type="ECO:0000313" key="18">
    <source>
        <dbReference type="WBParaSite" id="TCNE_0000065201-mRNA-1"/>
    </source>
</evidence>
<keyword evidence="9 11" id="KW-1015">Disulfide bond</keyword>
<keyword evidence="5 12" id="KW-0378">Hydrolase</keyword>
<keyword evidence="6 12" id="KW-0862">Zinc</keyword>
<dbReference type="PROSITE" id="PS51670">
    <property type="entry name" value="SHKT"/>
    <property type="match status" value="1"/>
</dbReference>
<evidence type="ECO:0000256" key="12">
    <source>
        <dbReference type="PROSITE-ProRule" id="PRU01211"/>
    </source>
</evidence>
<organism evidence="17 18">
    <name type="scientific">Toxocara canis</name>
    <name type="common">Canine roundworm</name>
    <dbReference type="NCBI Taxonomy" id="6265"/>
    <lineage>
        <taxon>Eukaryota</taxon>
        <taxon>Metazoa</taxon>
        <taxon>Ecdysozoa</taxon>
        <taxon>Nematoda</taxon>
        <taxon>Chromadorea</taxon>
        <taxon>Rhabditida</taxon>
        <taxon>Spirurina</taxon>
        <taxon>Ascaridomorpha</taxon>
        <taxon>Ascaridoidea</taxon>
        <taxon>Toxocaridae</taxon>
        <taxon>Toxocara</taxon>
    </lineage>
</organism>